<feature type="region of interest" description="Disordered" evidence="1">
    <location>
        <begin position="351"/>
        <end position="372"/>
    </location>
</feature>
<feature type="transmembrane region" description="Helical" evidence="2">
    <location>
        <begin position="38"/>
        <end position="59"/>
    </location>
</feature>
<evidence type="ECO:0000256" key="2">
    <source>
        <dbReference type="SAM" id="Phobius"/>
    </source>
</evidence>
<organism evidence="3">
    <name type="scientific">Rhodopseudomonas palustris (strain BisA53)</name>
    <dbReference type="NCBI Taxonomy" id="316055"/>
    <lineage>
        <taxon>Bacteria</taxon>
        <taxon>Pseudomonadati</taxon>
        <taxon>Pseudomonadota</taxon>
        <taxon>Alphaproteobacteria</taxon>
        <taxon>Hyphomicrobiales</taxon>
        <taxon>Nitrobacteraceae</taxon>
        <taxon>Rhodopseudomonas</taxon>
    </lineage>
</organism>
<gene>
    <name evidence="3" type="ordered locus">RPE_0247</name>
</gene>
<name>Q07V28_RHOP5</name>
<sequence>MSTVDSPPVSDDTANENGGKGSPPAEPIRAVDSPFFQVVLPMMAIIGFLVLTMLAIVWMNPSCTLNGYFAPIFALVFASAGVLVGGKIGVLLNIPMIKSLGVGINAVGGIAAAIAGWTIATYSLPRCDVWNSHISIGRIPISQPDRSINKPDFFVTVSVAPISASPSVLQKPLDVVVSNDSNNYGTLQFRLADTGNTVLFRLFRKEKLARIPDKADPSSTNSHEKAVYSYLGDCRFDIEPAKAYRPSPQNVIFVSQQSAQIGLKFRENYLQTYAEKSDLSETGSILNKCVEGYFTEANGSKPEQIFDEPLRFEFRRKALLGNQELVLSFTRQAAPNEDLQNPAALQNATLRSARDDTVNASSGSKEVVGAPGAHADSVVATASPAELPARATPEPDALLQEKASCIADEPRRGQMLAYLNGSDLDQEQRFELYRNWDQLSCLVLPVLENSAARFVSRNQGRSLRFLASTIINKSNEANATYWQSNNLKRDFNKSLPSYVDGKYIELIINLVASEDDYVRAEAIRFVKLLPNHQVENQFQRKFDNLADLKSSPKREYFAIGASALYYNRIVEWLNLPDSAKADQRTAATGDISKDFAKAQSWMRDDLFVDKSPKPFSAMLYYARAIVEREGALTPDIGKGSFGQMLALLRSTNEPYPSRAKHIGQALVYSGSFAEKSPDQRSGLRAVQGATEYDLVRVMDGKDPFANKKYPLFFVPDARAPALGAQVSADDSARLLLQSGDWHLVSAVGKIGWIYTPKS</sequence>
<dbReference type="AlphaFoldDB" id="Q07V28"/>
<protein>
    <submittedName>
        <fullName evidence="3">Uncharacterized protein</fullName>
    </submittedName>
</protein>
<proteinExistence type="predicted"/>
<accession>Q07V28</accession>
<keyword evidence="2" id="KW-0812">Transmembrane</keyword>
<dbReference type="KEGG" id="rpe:RPE_0247"/>
<feature type="region of interest" description="Disordered" evidence="1">
    <location>
        <begin position="1"/>
        <end position="26"/>
    </location>
</feature>
<keyword evidence="2" id="KW-1133">Transmembrane helix</keyword>
<dbReference type="EMBL" id="CP000463">
    <property type="protein sequence ID" value="ABJ04206.1"/>
    <property type="molecule type" value="Genomic_DNA"/>
</dbReference>
<reference evidence="3" key="1">
    <citation type="submission" date="2006-09" db="EMBL/GenBank/DDBJ databases">
        <title>Complete sequence of Rhodopseudomonas palustris BisA53.</title>
        <authorList>
            <consortium name="US DOE Joint Genome Institute"/>
            <person name="Copeland A."/>
            <person name="Lucas S."/>
            <person name="Lapidus A."/>
            <person name="Barry K."/>
            <person name="Detter J.C."/>
            <person name="Glavina del Rio T."/>
            <person name="Hammon N."/>
            <person name="Israni S."/>
            <person name="Dalin E."/>
            <person name="Tice H."/>
            <person name="Pitluck S."/>
            <person name="Chain P."/>
            <person name="Malfatti S."/>
            <person name="Shin M."/>
            <person name="Vergez L."/>
            <person name="Schmutz J."/>
            <person name="Larimer F."/>
            <person name="Land M."/>
            <person name="Hauser L."/>
            <person name="Pelletier D.A."/>
            <person name="Kyrpides N."/>
            <person name="Kim E."/>
            <person name="Harwood C.S."/>
            <person name="Oda Y."/>
            <person name="Richardson P."/>
        </authorList>
    </citation>
    <scope>NUCLEOTIDE SEQUENCE [LARGE SCALE GENOMIC DNA]</scope>
    <source>
        <strain evidence="3">BisA53</strain>
    </source>
</reference>
<evidence type="ECO:0000313" key="3">
    <source>
        <dbReference type="EMBL" id="ABJ04206.1"/>
    </source>
</evidence>
<dbReference type="HOGENOM" id="CLU_367556_0_0_5"/>
<feature type="transmembrane region" description="Helical" evidence="2">
    <location>
        <begin position="102"/>
        <end position="124"/>
    </location>
</feature>
<feature type="transmembrane region" description="Helical" evidence="2">
    <location>
        <begin position="65"/>
        <end position="90"/>
    </location>
</feature>
<evidence type="ECO:0000256" key="1">
    <source>
        <dbReference type="SAM" id="MobiDB-lite"/>
    </source>
</evidence>
<keyword evidence="2" id="KW-0472">Membrane</keyword>